<feature type="signal peptide" evidence="4">
    <location>
        <begin position="1"/>
        <end position="21"/>
    </location>
</feature>
<dbReference type="STRING" id="408074.SAMN05660909_05284"/>
<evidence type="ECO:0000313" key="7">
    <source>
        <dbReference type="Proteomes" id="UP000199656"/>
    </source>
</evidence>
<dbReference type="SUPFAM" id="SSF53474">
    <property type="entry name" value="alpha/beta-Hydrolases"/>
    <property type="match status" value="2"/>
</dbReference>
<gene>
    <name evidence="6" type="ORF">SAMN05660909_05284</name>
</gene>
<reference evidence="7" key="1">
    <citation type="submission" date="2016-10" db="EMBL/GenBank/DDBJ databases">
        <authorList>
            <person name="Varghese N."/>
            <person name="Submissions S."/>
        </authorList>
    </citation>
    <scope>NUCLEOTIDE SEQUENCE [LARGE SCALE GENOMIC DNA]</scope>
    <source>
        <strain evidence="7">DSM 23920</strain>
    </source>
</reference>
<dbReference type="OrthoDB" id="9809261at2"/>
<keyword evidence="3" id="KW-0378">Hydrolase</keyword>
<evidence type="ECO:0000259" key="5">
    <source>
        <dbReference type="Pfam" id="PF22244"/>
    </source>
</evidence>
<dbReference type="PROSITE" id="PS51257">
    <property type="entry name" value="PROKAR_LIPOPROTEIN"/>
    <property type="match status" value="1"/>
</dbReference>
<evidence type="ECO:0000256" key="3">
    <source>
        <dbReference type="ARBA" id="ARBA00022801"/>
    </source>
</evidence>
<dbReference type="GO" id="GO:0052689">
    <property type="term" value="F:carboxylic ester hydrolase activity"/>
    <property type="evidence" value="ECO:0007669"/>
    <property type="project" value="UniProtKB-KW"/>
</dbReference>
<evidence type="ECO:0000256" key="2">
    <source>
        <dbReference type="ARBA" id="ARBA00022729"/>
    </source>
</evidence>
<evidence type="ECO:0000256" key="1">
    <source>
        <dbReference type="ARBA" id="ARBA00022487"/>
    </source>
</evidence>
<dbReference type="RefSeq" id="WP_089765742.1">
    <property type="nucleotide sequence ID" value="NZ_BKAT01000062.1"/>
</dbReference>
<feature type="domain" description="4-O-methyl-glucuronoyl methylesterase-like" evidence="5">
    <location>
        <begin position="225"/>
        <end position="371"/>
    </location>
</feature>
<dbReference type="EMBL" id="FNRL01000039">
    <property type="protein sequence ID" value="SEB08338.1"/>
    <property type="molecule type" value="Genomic_DNA"/>
</dbReference>
<feature type="chain" id="PRO_5011748280" description="4-O-methyl-glucuronoyl methylesterase-like domain-containing protein" evidence="4">
    <location>
        <begin position="22"/>
        <end position="421"/>
    </location>
</feature>
<sequence>MKQKIILSFLLQIAIVSSCFAQAPKEAATDYHLPEAMRTQSGKTVNSVAEWEKVRRPEILALFEKNVQGKTPVKAIPVRFVSMSVNPHAINGTATRKQVRIYFSSDEQHYMDLLLYLPNNRNKPVPVFLGLNFGGNQVVHRDTGIIISKQWVRYTSEPAYKDHLGTEASRGTQSDDWPVEKILAAGYGLATAYYGDLQPDSANSVNAGIAPLFYKKGQTEPAADEWGAIGVWAWGLSRALDYLETDKDIDAKKVAVVGHSRLGKTALWAGAQDRRFALVISNNSGEGGAAITRRKYGETIALMNKAFPHWFSGNFKKFNDKEDELPVDFHELIALIAPRPVYIASASKDQWADPVGEYLSGWYATPVYTLYGAKGLDTPVPPAVGQPVGEGAIGYHIREGEHAMTPYDWDQYIRFANRFLR</sequence>
<keyword evidence="1" id="KW-0719">Serine esterase</keyword>
<proteinExistence type="predicted"/>
<dbReference type="Gene3D" id="3.40.50.1820">
    <property type="entry name" value="alpha/beta hydrolase"/>
    <property type="match status" value="1"/>
</dbReference>
<name>A0A1H4GHK1_9BACT</name>
<keyword evidence="7" id="KW-1185">Reference proteome</keyword>
<protein>
    <recommendedName>
        <fullName evidence="5">4-O-methyl-glucuronoyl methylesterase-like domain-containing protein</fullName>
    </recommendedName>
</protein>
<dbReference type="Pfam" id="PF22244">
    <property type="entry name" value="GCE_fung"/>
    <property type="match status" value="1"/>
</dbReference>
<evidence type="ECO:0000256" key="4">
    <source>
        <dbReference type="SAM" id="SignalP"/>
    </source>
</evidence>
<dbReference type="AlphaFoldDB" id="A0A1H4GHK1"/>
<organism evidence="6 7">
    <name type="scientific">Chitinophaga terrae</name>
    <name type="common">ex Kim and Jung 2007</name>
    <dbReference type="NCBI Taxonomy" id="408074"/>
    <lineage>
        <taxon>Bacteria</taxon>
        <taxon>Pseudomonadati</taxon>
        <taxon>Bacteroidota</taxon>
        <taxon>Chitinophagia</taxon>
        <taxon>Chitinophagales</taxon>
        <taxon>Chitinophagaceae</taxon>
        <taxon>Chitinophaga</taxon>
    </lineage>
</organism>
<dbReference type="InterPro" id="IPR054579">
    <property type="entry name" value="GCE-like_dom"/>
</dbReference>
<dbReference type="InterPro" id="IPR029058">
    <property type="entry name" value="AB_hydrolase_fold"/>
</dbReference>
<keyword evidence="2 4" id="KW-0732">Signal</keyword>
<accession>A0A1H4GHK1</accession>
<evidence type="ECO:0000313" key="6">
    <source>
        <dbReference type="EMBL" id="SEB08338.1"/>
    </source>
</evidence>
<dbReference type="Proteomes" id="UP000199656">
    <property type="component" value="Unassembled WGS sequence"/>
</dbReference>